<organism evidence="2 3">
    <name type="scientific">Pieris macdunnoughi</name>
    <dbReference type="NCBI Taxonomy" id="345717"/>
    <lineage>
        <taxon>Eukaryota</taxon>
        <taxon>Metazoa</taxon>
        <taxon>Ecdysozoa</taxon>
        <taxon>Arthropoda</taxon>
        <taxon>Hexapoda</taxon>
        <taxon>Insecta</taxon>
        <taxon>Pterygota</taxon>
        <taxon>Neoptera</taxon>
        <taxon>Endopterygota</taxon>
        <taxon>Lepidoptera</taxon>
        <taxon>Glossata</taxon>
        <taxon>Ditrysia</taxon>
        <taxon>Papilionoidea</taxon>
        <taxon>Pieridae</taxon>
        <taxon>Pierinae</taxon>
        <taxon>Pieris</taxon>
    </lineage>
</organism>
<evidence type="ECO:0000313" key="3">
    <source>
        <dbReference type="Proteomes" id="UP000663880"/>
    </source>
</evidence>
<dbReference type="Proteomes" id="UP000663880">
    <property type="component" value="Unassembled WGS sequence"/>
</dbReference>
<sequence length="155" mass="18484">MSSRKRKSEETYIRSVMREFQKEIIQFLETISKAQMDTLKKLRKEFREIKTKMYGLNETTRFNIDRNIEIELEAIESENRSLREKLKNLEKNLIHLTKSAITRKDEKDHNYFQIQCLKGPTDKDNEILVHNKKEVTGIERTEDIPPAKKLGKFII</sequence>
<proteinExistence type="predicted"/>
<keyword evidence="3" id="KW-1185">Reference proteome</keyword>
<dbReference type="EMBL" id="CAJOBZ010000003">
    <property type="protein sequence ID" value="CAF4765774.1"/>
    <property type="molecule type" value="Genomic_DNA"/>
</dbReference>
<evidence type="ECO:0000313" key="2">
    <source>
        <dbReference type="EMBL" id="CAF4765774.1"/>
    </source>
</evidence>
<name>A0A821M9K8_9NEOP</name>
<protein>
    <submittedName>
        <fullName evidence="2">Uncharacterized protein</fullName>
    </submittedName>
</protein>
<feature type="coiled-coil region" evidence="1">
    <location>
        <begin position="65"/>
        <end position="99"/>
    </location>
</feature>
<reference evidence="2" key="1">
    <citation type="submission" date="2021-02" db="EMBL/GenBank/DDBJ databases">
        <authorList>
            <person name="Steward A R."/>
        </authorList>
    </citation>
    <scope>NUCLEOTIDE SEQUENCE</scope>
</reference>
<gene>
    <name evidence="2" type="ORF">PMACD_LOCUS1543</name>
</gene>
<keyword evidence="1" id="KW-0175">Coiled coil</keyword>
<dbReference type="AlphaFoldDB" id="A0A821M9K8"/>
<evidence type="ECO:0000256" key="1">
    <source>
        <dbReference type="SAM" id="Coils"/>
    </source>
</evidence>
<accession>A0A821M9K8</accession>
<comment type="caution">
    <text evidence="2">The sequence shown here is derived from an EMBL/GenBank/DDBJ whole genome shotgun (WGS) entry which is preliminary data.</text>
</comment>